<reference evidence="2" key="1">
    <citation type="journal article" date="2021" name="Nat. Commun.">
        <title>Genomic analyses provide insights into spinach domestication and the genetic basis of agronomic traits.</title>
        <authorList>
            <person name="Cai X."/>
            <person name="Sun X."/>
            <person name="Xu C."/>
            <person name="Sun H."/>
            <person name="Wang X."/>
            <person name="Ge C."/>
            <person name="Zhang Z."/>
            <person name="Wang Q."/>
            <person name="Fei Z."/>
            <person name="Jiao C."/>
            <person name="Wang Q."/>
        </authorList>
    </citation>
    <scope>NUCLEOTIDE SEQUENCE [LARGE SCALE GENOMIC DNA]</scope>
    <source>
        <strain evidence="2">cv. Varoflay</strain>
    </source>
</reference>
<name>A0ABM3RHS4_SPIOL</name>
<evidence type="ECO:0000259" key="1">
    <source>
        <dbReference type="Pfam" id="PF13966"/>
    </source>
</evidence>
<evidence type="ECO:0000313" key="2">
    <source>
        <dbReference type="Proteomes" id="UP000813463"/>
    </source>
</evidence>
<protein>
    <recommendedName>
        <fullName evidence="1">Reverse transcriptase zinc-binding domain-containing protein</fullName>
    </recommendedName>
</protein>
<dbReference type="PANTHER" id="PTHR33116">
    <property type="entry name" value="REVERSE TRANSCRIPTASE ZINC-BINDING DOMAIN-CONTAINING PROTEIN-RELATED-RELATED"/>
    <property type="match status" value="1"/>
</dbReference>
<dbReference type="Proteomes" id="UP000813463">
    <property type="component" value="Chromosome 3"/>
</dbReference>
<reference evidence="3" key="2">
    <citation type="submission" date="2025-08" db="UniProtKB">
        <authorList>
            <consortium name="RefSeq"/>
        </authorList>
    </citation>
    <scope>IDENTIFICATION</scope>
    <source>
        <tissue evidence="3">Leaf</tissue>
    </source>
</reference>
<evidence type="ECO:0000313" key="3">
    <source>
        <dbReference type="RefSeq" id="XP_056695152.1"/>
    </source>
</evidence>
<dbReference type="Pfam" id="PF13966">
    <property type="entry name" value="zf-RVT"/>
    <property type="match status" value="1"/>
</dbReference>
<organism evidence="2 3">
    <name type="scientific">Spinacia oleracea</name>
    <name type="common">Spinach</name>
    <dbReference type="NCBI Taxonomy" id="3562"/>
    <lineage>
        <taxon>Eukaryota</taxon>
        <taxon>Viridiplantae</taxon>
        <taxon>Streptophyta</taxon>
        <taxon>Embryophyta</taxon>
        <taxon>Tracheophyta</taxon>
        <taxon>Spermatophyta</taxon>
        <taxon>Magnoliopsida</taxon>
        <taxon>eudicotyledons</taxon>
        <taxon>Gunneridae</taxon>
        <taxon>Pentapetalae</taxon>
        <taxon>Caryophyllales</taxon>
        <taxon>Chenopodiaceae</taxon>
        <taxon>Chenopodioideae</taxon>
        <taxon>Anserineae</taxon>
        <taxon>Spinacia</taxon>
    </lineage>
</organism>
<feature type="domain" description="Reverse transcriptase zinc-binding" evidence="1">
    <location>
        <begin position="284"/>
        <end position="366"/>
    </location>
</feature>
<sequence>MEYLSRTLYKVGEDRCFKFHPRCRSTKLTHLCFADDLILCCKGEFHSIQLLLQGFKLFSDTSGLKANIQKSAVYCAGMKPEVVQQVVDFSGFALGSFPFRYLGVPIYFKRITNADCEGLVDKMMARIKTWSSRNLSFAGRITLINSVLLSIHSYWAQVFILPKHVLKNVEAICRAFLWQGTYFCSKPGYVAWDRVCRPKKEGGLGIRQVQAWNIAALGKYVWAIARKQDTMWVRWVNAIYIKTAGWWNYQPKADSGWYWRKICSVKEKLKGLFSEAELDQMPKYSIQKVYQKLVQQHEKVPWGSAVWNRASIPKTRVICWLMVQGRLQTRERLHKIGVCNTTTCLLCEAKDETHPHLFFDCEYSRRCLQGVEEWLDIPTSKVHYMGLLRWVKWKSQCSKFQKTAIHTAVNATVYNLWRARNDALWNQKVPTPSTTIRCIQRSVIDRLAHIGAKQSSTNDQIWWKSKCTI</sequence>
<dbReference type="PANTHER" id="PTHR33116:SF84">
    <property type="entry name" value="RNA-DIRECTED DNA POLYMERASE"/>
    <property type="match status" value="1"/>
</dbReference>
<accession>A0ABM3RHS4</accession>
<gene>
    <name evidence="3" type="primary">LOC130469727</name>
</gene>
<dbReference type="GeneID" id="130469727"/>
<dbReference type="RefSeq" id="XP_056695152.1">
    <property type="nucleotide sequence ID" value="XM_056839174.1"/>
</dbReference>
<dbReference type="InterPro" id="IPR026960">
    <property type="entry name" value="RVT-Znf"/>
</dbReference>
<keyword evidence="2" id="KW-1185">Reference proteome</keyword>
<proteinExistence type="predicted"/>